<dbReference type="RefSeq" id="WP_054876727.1">
    <property type="nucleotide sequence ID" value="NZ_LKET01000056.1"/>
</dbReference>
<comment type="caution">
    <text evidence="2">The sequence shown here is derived from an EMBL/GenBank/DDBJ whole genome shotgun (WGS) entry which is preliminary data.</text>
</comment>
<name>A0A0P8W533_9CLOT</name>
<sequence length="78" mass="8691">MNCPLCNCEMEEGGIITSGVSAMWVPMEQFSKKGIRRLIYTNGRVIGKSNVVFGQTKISNAFFCEHCNKIVGIFDVNK</sequence>
<dbReference type="InterPro" id="IPR045504">
    <property type="entry name" value="DUF6487"/>
</dbReference>
<dbReference type="Proteomes" id="UP000050326">
    <property type="component" value="Unassembled WGS sequence"/>
</dbReference>
<dbReference type="AlphaFoldDB" id="A0A0P8W533"/>
<dbReference type="Pfam" id="PF20097">
    <property type="entry name" value="DUF6487"/>
    <property type="match status" value="1"/>
</dbReference>
<dbReference type="EMBL" id="LKET01000056">
    <property type="protein sequence ID" value="KPU42697.1"/>
    <property type="molecule type" value="Genomic_DNA"/>
</dbReference>
<reference evidence="2 3" key="1">
    <citation type="submission" date="2015-09" db="EMBL/GenBank/DDBJ databases">
        <title>Genome sequence of Oxobacter pfennigii DSM 3222.</title>
        <authorList>
            <person name="Poehlein A."/>
            <person name="Bengelsdorf F.R."/>
            <person name="Schiel-Bengelsdorf B."/>
            <person name="Duerre P."/>
            <person name="Daniel R."/>
        </authorList>
    </citation>
    <scope>NUCLEOTIDE SEQUENCE [LARGE SCALE GENOMIC DNA]</scope>
    <source>
        <strain evidence="2 3">DSM 3222</strain>
    </source>
</reference>
<keyword evidence="3" id="KW-1185">Reference proteome</keyword>
<accession>A0A0P8W533</accession>
<dbReference type="STRING" id="36849.OXPF_37510"/>
<protein>
    <recommendedName>
        <fullName evidence="1">DUF6487 domain-containing protein</fullName>
    </recommendedName>
</protein>
<organism evidence="2 3">
    <name type="scientific">Oxobacter pfennigii</name>
    <dbReference type="NCBI Taxonomy" id="36849"/>
    <lineage>
        <taxon>Bacteria</taxon>
        <taxon>Bacillati</taxon>
        <taxon>Bacillota</taxon>
        <taxon>Clostridia</taxon>
        <taxon>Eubacteriales</taxon>
        <taxon>Clostridiaceae</taxon>
        <taxon>Oxobacter</taxon>
    </lineage>
</organism>
<gene>
    <name evidence="2" type="ORF">OXPF_37510</name>
</gene>
<evidence type="ECO:0000313" key="2">
    <source>
        <dbReference type="EMBL" id="KPU42697.1"/>
    </source>
</evidence>
<dbReference type="OrthoDB" id="384892at2"/>
<proteinExistence type="predicted"/>
<evidence type="ECO:0000313" key="3">
    <source>
        <dbReference type="Proteomes" id="UP000050326"/>
    </source>
</evidence>
<feature type="domain" description="DUF6487" evidence="1">
    <location>
        <begin position="3"/>
        <end position="77"/>
    </location>
</feature>
<evidence type="ECO:0000259" key="1">
    <source>
        <dbReference type="Pfam" id="PF20097"/>
    </source>
</evidence>